<gene>
    <name evidence="3" type="ORF">RD110_15760</name>
</gene>
<accession>A0A1P8JXJ1</accession>
<dbReference type="Proteomes" id="UP000186609">
    <property type="component" value="Chromosome"/>
</dbReference>
<dbReference type="EMBL" id="CP019236">
    <property type="protein sequence ID" value="APW38477.1"/>
    <property type="molecule type" value="Genomic_DNA"/>
</dbReference>
<keyword evidence="2" id="KW-0812">Transmembrane</keyword>
<name>A0A1P8JXJ1_9BURK</name>
<protein>
    <submittedName>
        <fullName evidence="3">Uncharacterized protein</fullName>
    </submittedName>
</protein>
<keyword evidence="2" id="KW-0472">Membrane</keyword>
<evidence type="ECO:0000256" key="1">
    <source>
        <dbReference type="SAM" id="MobiDB-lite"/>
    </source>
</evidence>
<proteinExistence type="predicted"/>
<evidence type="ECO:0000256" key="2">
    <source>
        <dbReference type="SAM" id="Phobius"/>
    </source>
</evidence>
<evidence type="ECO:0000313" key="4">
    <source>
        <dbReference type="Proteomes" id="UP000186609"/>
    </source>
</evidence>
<evidence type="ECO:0000313" key="3">
    <source>
        <dbReference type="EMBL" id="APW38477.1"/>
    </source>
</evidence>
<keyword evidence="2" id="KW-1133">Transmembrane helix</keyword>
<feature type="transmembrane region" description="Helical" evidence="2">
    <location>
        <begin position="7"/>
        <end position="24"/>
    </location>
</feature>
<feature type="compositionally biased region" description="Acidic residues" evidence="1">
    <location>
        <begin position="107"/>
        <end position="118"/>
    </location>
</feature>
<keyword evidence="4" id="KW-1185">Reference proteome</keyword>
<reference evidence="3 4" key="1">
    <citation type="submission" date="2017-01" db="EMBL/GenBank/DDBJ databases">
        <authorList>
            <person name="Mah S.A."/>
            <person name="Swanson W.J."/>
            <person name="Moy G.W."/>
            <person name="Vacquier V.D."/>
        </authorList>
    </citation>
    <scope>NUCLEOTIDE SEQUENCE [LARGE SCALE GENOMIC DNA]</scope>
    <source>
        <strain evidence="3 4">DCY110</strain>
    </source>
</reference>
<dbReference type="RefSeq" id="WP_076200356.1">
    <property type="nucleotide sequence ID" value="NZ_CP019236.1"/>
</dbReference>
<sequence>MIKLSDLSHVAFWIVVGAGGLWLYQLAGSTPTAHAKARSAALTEQVRKNKATAAAGPTVKVNPTSEGDVIQIAIPTSQLDGLLLHTQRCTVWRDAKTQTSAMSCEREEIDTNLDDPRDEIEPAR</sequence>
<dbReference type="AlphaFoldDB" id="A0A1P8JXJ1"/>
<feature type="region of interest" description="Disordered" evidence="1">
    <location>
        <begin position="100"/>
        <end position="124"/>
    </location>
</feature>
<organism evidence="3 4">
    <name type="scientific">Rhodoferax koreensis</name>
    <dbReference type="NCBI Taxonomy" id="1842727"/>
    <lineage>
        <taxon>Bacteria</taxon>
        <taxon>Pseudomonadati</taxon>
        <taxon>Pseudomonadota</taxon>
        <taxon>Betaproteobacteria</taxon>
        <taxon>Burkholderiales</taxon>
        <taxon>Comamonadaceae</taxon>
        <taxon>Rhodoferax</taxon>
    </lineage>
</organism>
<dbReference type="KEGG" id="rhy:RD110_15760"/>